<name>A0A7W3JSL1_9MICO</name>
<dbReference type="InterPro" id="IPR039104">
    <property type="entry name" value="6PGL"/>
</dbReference>
<evidence type="ECO:0000313" key="9">
    <source>
        <dbReference type="EMBL" id="MBA8828473.1"/>
    </source>
</evidence>
<reference evidence="9 10" key="1">
    <citation type="submission" date="2020-07" db="EMBL/GenBank/DDBJ databases">
        <title>Sequencing the genomes of 1000 actinobacteria strains.</title>
        <authorList>
            <person name="Klenk H.-P."/>
        </authorList>
    </citation>
    <scope>NUCLEOTIDE SEQUENCE [LARGE SCALE GENOMIC DNA]</scope>
    <source>
        <strain evidence="9 10">DSM 23737</strain>
    </source>
</reference>
<evidence type="ECO:0000256" key="7">
    <source>
        <dbReference type="RuleBase" id="RU365095"/>
    </source>
</evidence>
<feature type="domain" description="Glucosamine/galactosamine-6-phosphate isomerase" evidence="8">
    <location>
        <begin position="26"/>
        <end position="258"/>
    </location>
</feature>
<dbReference type="PANTHER" id="PTHR11054:SF0">
    <property type="entry name" value="6-PHOSPHOGLUCONOLACTONASE"/>
    <property type="match status" value="1"/>
</dbReference>
<dbReference type="RefSeq" id="WP_182483881.1">
    <property type="nucleotide sequence ID" value="NZ_JACGWU010000001.1"/>
</dbReference>
<dbReference type="GO" id="GO:0017057">
    <property type="term" value="F:6-phosphogluconolactonase activity"/>
    <property type="evidence" value="ECO:0007669"/>
    <property type="project" value="UniProtKB-UniRule"/>
</dbReference>
<dbReference type="AlphaFoldDB" id="A0A7W3JSL1"/>
<comment type="similarity">
    <text evidence="4 7">Belongs to the glucosamine/galactosamine-6-phosphate isomerase family. 6-phosphogluconolactonase subfamily.</text>
</comment>
<evidence type="ECO:0000256" key="1">
    <source>
        <dbReference type="ARBA" id="ARBA00000832"/>
    </source>
</evidence>
<dbReference type="SUPFAM" id="SSF100950">
    <property type="entry name" value="NagB/RpiA/CoA transferase-like"/>
    <property type="match status" value="1"/>
</dbReference>
<evidence type="ECO:0000259" key="8">
    <source>
        <dbReference type="Pfam" id="PF01182"/>
    </source>
</evidence>
<comment type="caution">
    <text evidence="9">The sequence shown here is derived from an EMBL/GenBank/DDBJ whole genome shotgun (WGS) entry which is preliminary data.</text>
</comment>
<dbReference type="InterPro" id="IPR006148">
    <property type="entry name" value="Glc/Gal-6P_isomerase"/>
</dbReference>
<keyword evidence="7 9" id="KW-0378">Hydrolase</keyword>
<dbReference type="GO" id="GO:0005975">
    <property type="term" value="P:carbohydrate metabolic process"/>
    <property type="evidence" value="ECO:0007669"/>
    <property type="project" value="UniProtKB-UniRule"/>
</dbReference>
<organism evidence="9 10">
    <name type="scientific">Alpinimonas psychrophila</name>
    <dbReference type="NCBI Taxonomy" id="748908"/>
    <lineage>
        <taxon>Bacteria</taxon>
        <taxon>Bacillati</taxon>
        <taxon>Actinomycetota</taxon>
        <taxon>Actinomycetes</taxon>
        <taxon>Micrococcales</taxon>
        <taxon>Microbacteriaceae</taxon>
        <taxon>Alpinimonas</taxon>
    </lineage>
</organism>
<proteinExistence type="inferred from homology"/>
<evidence type="ECO:0000313" key="10">
    <source>
        <dbReference type="Proteomes" id="UP000524237"/>
    </source>
</evidence>
<protein>
    <recommendedName>
        <fullName evidence="6 7">6-phosphogluconolactonase</fullName>
        <shortName evidence="7">6PGL</shortName>
        <ecNumber evidence="5 7">3.1.1.31</ecNumber>
    </recommendedName>
</protein>
<dbReference type="GO" id="GO:0006098">
    <property type="term" value="P:pentose-phosphate shunt"/>
    <property type="evidence" value="ECO:0007669"/>
    <property type="project" value="UniProtKB-UniPathway"/>
</dbReference>
<dbReference type="InterPro" id="IPR005900">
    <property type="entry name" value="6-phosphogluconolactonase_DevB"/>
</dbReference>
<dbReference type="EMBL" id="JACGWU010000001">
    <property type="protein sequence ID" value="MBA8828473.1"/>
    <property type="molecule type" value="Genomic_DNA"/>
</dbReference>
<sequence length="272" mass="28624">MSAVSGEGVIRVDHGVTRELMVAAGPEALIAIIDQRFESVVSELLETQALVHVVLTGGTIGIGLLRPLDGENRLDWSRIHVWWGDERWVAAGHSDRNEGQAAQALLNRVPIPTDNVHRFPASDAGLTLDQAARAYQSELESFAPALKRADFLGATFNGTEAFRTPAFDITFLGVGPDAHVASLFPGLGGISAKNASVIAIRDSPKPPAERLSLTLPVINASARVWVVAAGADKAEAVHQAFHASDPATAPVSGVHGTLETVIFADAAAAARL</sequence>
<dbReference type="Gene3D" id="3.40.50.1360">
    <property type="match status" value="1"/>
</dbReference>
<evidence type="ECO:0000256" key="3">
    <source>
        <dbReference type="ARBA" id="ARBA00004961"/>
    </source>
</evidence>
<dbReference type="Pfam" id="PF01182">
    <property type="entry name" value="Glucosamine_iso"/>
    <property type="match status" value="1"/>
</dbReference>
<dbReference type="PANTHER" id="PTHR11054">
    <property type="entry name" value="6-PHOSPHOGLUCONOLACTONASE"/>
    <property type="match status" value="1"/>
</dbReference>
<dbReference type="Proteomes" id="UP000524237">
    <property type="component" value="Unassembled WGS sequence"/>
</dbReference>
<dbReference type="InterPro" id="IPR037171">
    <property type="entry name" value="NagB/RpiA_transferase-like"/>
</dbReference>
<comment type="pathway">
    <text evidence="3 7">Carbohydrate degradation; pentose phosphate pathway; D-ribulose 5-phosphate from D-glucose 6-phosphate (oxidative stage): step 2/3.</text>
</comment>
<keyword evidence="10" id="KW-1185">Reference proteome</keyword>
<comment type="function">
    <text evidence="2 7">Hydrolysis of 6-phosphogluconolactone to 6-phosphogluconate.</text>
</comment>
<dbReference type="NCBIfam" id="TIGR01198">
    <property type="entry name" value="pgl"/>
    <property type="match status" value="1"/>
</dbReference>
<comment type="catalytic activity">
    <reaction evidence="1 7">
        <text>6-phospho-D-glucono-1,5-lactone + H2O = 6-phospho-D-gluconate + H(+)</text>
        <dbReference type="Rhea" id="RHEA:12556"/>
        <dbReference type="ChEBI" id="CHEBI:15377"/>
        <dbReference type="ChEBI" id="CHEBI:15378"/>
        <dbReference type="ChEBI" id="CHEBI:57955"/>
        <dbReference type="ChEBI" id="CHEBI:58759"/>
        <dbReference type="EC" id="3.1.1.31"/>
    </reaction>
</comment>
<evidence type="ECO:0000256" key="2">
    <source>
        <dbReference type="ARBA" id="ARBA00002681"/>
    </source>
</evidence>
<gene>
    <name evidence="7" type="primary">pgl</name>
    <name evidence="9" type="ORF">FB555_000544</name>
</gene>
<dbReference type="UniPathway" id="UPA00115">
    <property type="reaction ID" value="UER00409"/>
</dbReference>
<dbReference type="EC" id="3.1.1.31" evidence="5 7"/>
<evidence type="ECO:0000256" key="4">
    <source>
        <dbReference type="ARBA" id="ARBA00010662"/>
    </source>
</evidence>
<evidence type="ECO:0000256" key="6">
    <source>
        <dbReference type="ARBA" id="ARBA00020337"/>
    </source>
</evidence>
<dbReference type="CDD" id="cd01400">
    <property type="entry name" value="6PGL"/>
    <property type="match status" value="1"/>
</dbReference>
<accession>A0A7W3JSL1</accession>
<evidence type="ECO:0000256" key="5">
    <source>
        <dbReference type="ARBA" id="ARBA00013198"/>
    </source>
</evidence>